<dbReference type="AlphaFoldDB" id="A0A381RRR7"/>
<dbReference type="EMBL" id="UINC01001984">
    <property type="protein sequence ID" value="SUZ91553.1"/>
    <property type="molecule type" value="Genomic_DNA"/>
</dbReference>
<reference evidence="2" key="1">
    <citation type="submission" date="2018-05" db="EMBL/GenBank/DDBJ databases">
        <authorList>
            <person name="Lanie J.A."/>
            <person name="Ng W.-L."/>
            <person name="Kazmierczak K.M."/>
            <person name="Andrzejewski T.M."/>
            <person name="Davidsen T.M."/>
            <person name="Wayne K.J."/>
            <person name="Tettelin H."/>
            <person name="Glass J.I."/>
            <person name="Rusch D."/>
            <person name="Podicherti R."/>
            <person name="Tsui H.-C.T."/>
            <person name="Winkler M.E."/>
        </authorList>
    </citation>
    <scope>NUCLEOTIDE SEQUENCE</scope>
</reference>
<organism evidence="2">
    <name type="scientific">marine metagenome</name>
    <dbReference type="NCBI Taxonomy" id="408172"/>
    <lineage>
        <taxon>unclassified sequences</taxon>
        <taxon>metagenomes</taxon>
        <taxon>ecological metagenomes</taxon>
    </lineage>
</organism>
<dbReference type="PANTHER" id="PTHR43032:SF3">
    <property type="entry name" value="PROTEIN-METHIONINE-SULFOXIDE REDUCTASE CATALYTIC SUBUNIT MSRP"/>
    <property type="match status" value="1"/>
</dbReference>
<name>A0A381RRR7_9ZZZZ</name>
<dbReference type="PANTHER" id="PTHR43032">
    <property type="entry name" value="PROTEIN-METHIONINE-SULFOXIDE REDUCTASE"/>
    <property type="match status" value="1"/>
</dbReference>
<dbReference type="Gene3D" id="3.90.420.10">
    <property type="entry name" value="Oxidoreductase, molybdopterin-binding domain"/>
    <property type="match status" value="1"/>
</dbReference>
<evidence type="ECO:0000313" key="2">
    <source>
        <dbReference type="EMBL" id="SUZ91553.1"/>
    </source>
</evidence>
<protein>
    <recommendedName>
        <fullName evidence="1">Oxidoreductase molybdopterin-binding domain-containing protein</fullName>
    </recommendedName>
</protein>
<dbReference type="InterPro" id="IPR000572">
    <property type="entry name" value="OxRdtase_Mopterin-bd_dom"/>
</dbReference>
<proteinExistence type="predicted"/>
<sequence>MAWIKTPKNWELPNQEITPEDIYLRRREFLSTTLKFSAAAMALMHPISYSSPLCAEEKKEMPSFDSTPESIASKFNNFYEFGVEKDQLWKSARKLEIKNWTIEVGGLVKKSKTLDVETLIQRFPEEERVYRLRCVEAWSVVIPWLGFPLRLLIDQLDPLPSARYVKFTTFLLPNIALAQKNRFWEPWPYTEGLTLEEARHDLTFMATGVYGHPIPNQHGAPIRLIVPWKYGFKSIKSIVRIDFTDKLPATFYTSMSPLEYDFEANVNPDIPYARWHQAFERIPGKEETEKTLLYNGYAKQVASMYS</sequence>
<dbReference type="SUPFAM" id="SSF56524">
    <property type="entry name" value="Oxidoreductase molybdopterin-binding domain"/>
    <property type="match status" value="1"/>
</dbReference>
<gene>
    <name evidence="2" type="ORF">METZ01_LOCUS44407</name>
</gene>
<evidence type="ECO:0000259" key="1">
    <source>
        <dbReference type="Pfam" id="PF00174"/>
    </source>
</evidence>
<accession>A0A381RRR7</accession>
<feature type="domain" description="Oxidoreductase molybdopterin-binding" evidence="1">
    <location>
        <begin position="95"/>
        <end position="250"/>
    </location>
</feature>
<dbReference type="Pfam" id="PF00174">
    <property type="entry name" value="Oxidored_molyb"/>
    <property type="match status" value="1"/>
</dbReference>
<dbReference type="InterPro" id="IPR036374">
    <property type="entry name" value="OxRdtase_Mopterin-bd_sf"/>
</dbReference>
<dbReference type="NCBIfam" id="NF003767">
    <property type="entry name" value="PRK05363.1"/>
    <property type="match status" value="1"/>
</dbReference>